<dbReference type="PANTHER" id="PTHR11566:SF215">
    <property type="entry name" value="DYNAMIN GTPASE"/>
    <property type="match status" value="1"/>
</dbReference>
<dbReference type="PANTHER" id="PTHR11566">
    <property type="entry name" value="DYNAMIN"/>
    <property type="match status" value="1"/>
</dbReference>
<organism evidence="6 7">
    <name type="scientific">Exophiala mesophila</name>
    <name type="common">Black yeast-like fungus</name>
    <dbReference type="NCBI Taxonomy" id="212818"/>
    <lineage>
        <taxon>Eukaryota</taxon>
        <taxon>Fungi</taxon>
        <taxon>Dikarya</taxon>
        <taxon>Ascomycota</taxon>
        <taxon>Pezizomycotina</taxon>
        <taxon>Eurotiomycetes</taxon>
        <taxon>Chaetothyriomycetidae</taxon>
        <taxon>Chaetothyriales</taxon>
        <taxon>Herpotrichiellaceae</taxon>
        <taxon>Exophiala</taxon>
    </lineage>
</organism>
<dbReference type="GO" id="GO:0005874">
    <property type="term" value="C:microtubule"/>
    <property type="evidence" value="ECO:0007669"/>
    <property type="project" value="TreeGrafter"/>
</dbReference>
<dbReference type="InterPro" id="IPR022812">
    <property type="entry name" value="Dynamin"/>
</dbReference>
<sequence length="734" mass="83676">MSFEGPLASPTLLRKIDQLREKNIGQHVQLPQLVVVGDQSSGKSSLLESLTNIPFPRNLELCTRYATQITSRRDSESRLDITIIPGPRASDEHRRRLADYHPRITSSQCFRAQFQEIMKEVNVQMGIRADPFSGEGTVFSEDVLKIEICGPDEDYLTVIDVPGIFRNPIEGVTTKEDVQLVRKMVQKYIRNDRTIILAVLPSNVDIATQEILTLAEDYDMAGERTLGVLTKPDLAKEYNAQLDICNIVLGKKRPLTLGYYLVRSRGADDDDDFDPVHAEQMFRDAPWSQLPENRLGVQALKARLSELLSQITQKGFPELRKEVNKQLADCQTELDGLGSSRQSEKDQRLFLSSLARQFQELVHTGLDAHYSSHAIFEEREELRLITYVVNLTEAFGNDIEQTGHVRAFEASSFNDGEEVPPAPEVESEQVPEDEENDTSSEAHSKKGLDFLQNIDLDEFSMLDNIVSKNGYVDDPIPGIMAWTEELYLRSRAIELGTFSGVILSSAFKEQSCKWEGMTRSYISHVVVVIHRFMVIALDTLCTDVRVREELWACLSDEVLKRYKAAMEQATFLVSLERNKRPYTVNRYFNENLQHARGNRKANTLKSKSRQEIKMDPHRFEPTDNFIVDLDDVRETTRSQSNVDHIKEEIHDVLLSCYKVARKRFVDNVYQQAVDHCLLTGPMSPLAVFTQEWVIALNADQLESIAQELPVTRARREALTRKQQDLLTAVQILRR</sequence>
<name>A0A438NH62_EXOME</name>
<dbReference type="FunFam" id="3.40.50.300:FF:001425">
    <property type="entry name" value="Dynamin GTPase, putative"/>
    <property type="match status" value="1"/>
</dbReference>
<evidence type="ECO:0000313" key="6">
    <source>
        <dbReference type="EMBL" id="RVX75060.1"/>
    </source>
</evidence>
<feature type="compositionally biased region" description="Acidic residues" evidence="3">
    <location>
        <begin position="425"/>
        <end position="438"/>
    </location>
</feature>
<dbReference type="GO" id="GO:0016559">
    <property type="term" value="P:peroxisome fission"/>
    <property type="evidence" value="ECO:0007669"/>
    <property type="project" value="TreeGrafter"/>
</dbReference>
<dbReference type="GO" id="GO:0000266">
    <property type="term" value="P:mitochondrial fission"/>
    <property type="evidence" value="ECO:0007669"/>
    <property type="project" value="TreeGrafter"/>
</dbReference>
<comment type="caution">
    <text evidence="6">The sequence shown here is derived from an EMBL/GenBank/DDBJ whole genome shotgun (WGS) entry which is preliminary data.</text>
</comment>
<dbReference type="Proteomes" id="UP000288859">
    <property type="component" value="Unassembled WGS sequence"/>
</dbReference>
<dbReference type="PRINTS" id="PR00195">
    <property type="entry name" value="DYNAMIN"/>
</dbReference>
<keyword evidence="2" id="KW-0342">GTP-binding</keyword>
<dbReference type="InterPro" id="IPR030381">
    <property type="entry name" value="G_DYNAMIN_dom"/>
</dbReference>
<dbReference type="InterPro" id="IPR001401">
    <property type="entry name" value="Dynamin_GTPase"/>
</dbReference>
<keyword evidence="1" id="KW-0547">Nucleotide-binding</keyword>
<dbReference type="GO" id="GO:0048312">
    <property type="term" value="P:intracellular distribution of mitochondria"/>
    <property type="evidence" value="ECO:0007669"/>
    <property type="project" value="TreeGrafter"/>
</dbReference>
<dbReference type="Pfam" id="PF00350">
    <property type="entry name" value="Dynamin_N"/>
    <property type="match status" value="1"/>
</dbReference>
<evidence type="ECO:0000259" key="5">
    <source>
        <dbReference type="PROSITE" id="PS51718"/>
    </source>
</evidence>
<dbReference type="InterPro" id="IPR020850">
    <property type="entry name" value="GED_dom"/>
</dbReference>
<gene>
    <name evidence="6" type="ORF">B0A52_01337</name>
</gene>
<feature type="domain" description="Dynamin-type G" evidence="5">
    <location>
        <begin position="27"/>
        <end position="317"/>
    </location>
</feature>
<feature type="region of interest" description="Disordered" evidence="3">
    <location>
        <begin position="412"/>
        <end position="444"/>
    </location>
</feature>
<evidence type="ECO:0000256" key="3">
    <source>
        <dbReference type="SAM" id="MobiDB-lite"/>
    </source>
</evidence>
<dbReference type="Gene3D" id="3.40.50.300">
    <property type="entry name" value="P-loop containing nucleotide triphosphate hydrolases"/>
    <property type="match status" value="1"/>
</dbReference>
<dbReference type="GO" id="GO:0006897">
    <property type="term" value="P:endocytosis"/>
    <property type="evidence" value="ECO:0007669"/>
    <property type="project" value="TreeGrafter"/>
</dbReference>
<evidence type="ECO:0000313" key="7">
    <source>
        <dbReference type="Proteomes" id="UP000288859"/>
    </source>
</evidence>
<dbReference type="SMART" id="SM00053">
    <property type="entry name" value="DYNc"/>
    <property type="match status" value="1"/>
</dbReference>
<dbReference type="SUPFAM" id="SSF52540">
    <property type="entry name" value="P-loop containing nucleoside triphosphate hydrolases"/>
    <property type="match status" value="1"/>
</dbReference>
<dbReference type="InterPro" id="IPR000375">
    <property type="entry name" value="Dynamin_stalk"/>
</dbReference>
<evidence type="ECO:0000259" key="4">
    <source>
        <dbReference type="PROSITE" id="PS51388"/>
    </source>
</evidence>
<evidence type="ECO:0000256" key="1">
    <source>
        <dbReference type="ARBA" id="ARBA00022741"/>
    </source>
</evidence>
<dbReference type="OrthoDB" id="415706at2759"/>
<accession>A0A438NH62</accession>
<dbReference type="GO" id="GO:0016020">
    <property type="term" value="C:membrane"/>
    <property type="evidence" value="ECO:0007669"/>
    <property type="project" value="TreeGrafter"/>
</dbReference>
<dbReference type="PROSITE" id="PS51718">
    <property type="entry name" value="G_DYNAMIN_2"/>
    <property type="match status" value="1"/>
</dbReference>
<dbReference type="GO" id="GO:0005739">
    <property type="term" value="C:mitochondrion"/>
    <property type="evidence" value="ECO:0007669"/>
    <property type="project" value="TreeGrafter"/>
</dbReference>
<dbReference type="InterPro" id="IPR045063">
    <property type="entry name" value="Dynamin_N"/>
</dbReference>
<protein>
    <recommendedName>
        <fullName evidence="8">GED domain-containing protein</fullName>
    </recommendedName>
</protein>
<dbReference type="Pfam" id="PF01031">
    <property type="entry name" value="Dynamin_M"/>
    <property type="match status" value="1"/>
</dbReference>
<dbReference type="GO" id="GO:0003924">
    <property type="term" value="F:GTPase activity"/>
    <property type="evidence" value="ECO:0007669"/>
    <property type="project" value="InterPro"/>
</dbReference>
<dbReference type="PROSITE" id="PS51388">
    <property type="entry name" value="GED"/>
    <property type="match status" value="1"/>
</dbReference>
<evidence type="ECO:0008006" key="8">
    <source>
        <dbReference type="Google" id="ProtNLM"/>
    </source>
</evidence>
<dbReference type="EMBL" id="NAJM01000003">
    <property type="protein sequence ID" value="RVX75060.1"/>
    <property type="molecule type" value="Genomic_DNA"/>
</dbReference>
<reference evidence="6 7" key="1">
    <citation type="submission" date="2017-03" db="EMBL/GenBank/DDBJ databases">
        <title>Genomes of endolithic fungi from Antarctica.</title>
        <authorList>
            <person name="Coleine C."/>
            <person name="Masonjones S."/>
            <person name="Stajich J.E."/>
        </authorList>
    </citation>
    <scope>NUCLEOTIDE SEQUENCE [LARGE SCALE GENOMIC DNA]</scope>
    <source>
        <strain evidence="6 7">CCFEE 6314</strain>
    </source>
</reference>
<dbReference type="VEuPathDB" id="FungiDB:PV10_02921"/>
<dbReference type="AlphaFoldDB" id="A0A438NH62"/>
<proteinExistence type="predicted"/>
<feature type="domain" description="GED" evidence="4">
    <location>
        <begin position="646"/>
        <end position="734"/>
    </location>
</feature>
<dbReference type="InterPro" id="IPR027417">
    <property type="entry name" value="P-loop_NTPase"/>
</dbReference>
<dbReference type="GO" id="GO:0005525">
    <property type="term" value="F:GTP binding"/>
    <property type="evidence" value="ECO:0007669"/>
    <property type="project" value="InterPro"/>
</dbReference>
<evidence type="ECO:0000256" key="2">
    <source>
        <dbReference type="ARBA" id="ARBA00023134"/>
    </source>
</evidence>
<dbReference type="CDD" id="cd08771">
    <property type="entry name" value="DLP_1"/>
    <property type="match status" value="1"/>
</dbReference>
<dbReference type="GO" id="GO:0008017">
    <property type="term" value="F:microtubule binding"/>
    <property type="evidence" value="ECO:0007669"/>
    <property type="project" value="TreeGrafter"/>
</dbReference>